<feature type="region of interest" description="Disordered" evidence="1">
    <location>
        <begin position="1"/>
        <end position="93"/>
    </location>
</feature>
<reference evidence="2" key="1">
    <citation type="submission" date="2016-05" db="EMBL/GenBank/DDBJ databases">
        <authorList>
            <person name="Lavstsen T."/>
            <person name="Jespersen J.S."/>
        </authorList>
    </citation>
    <scope>NUCLEOTIDE SEQUENCE</scope>
    <source>
        <tissue evidence="2">Brain</tissue>
    </source>
</reference>
<feature type="compositionally biased region" description="Low complexity" evidence="1">
    <location>
        <begin position="13"/>
        <end position="32"/>
    </location>
</feature>
<gene>
    <name evidence="2" type="primary">MARVELD3</name>
</gene>
<proteinExistence type="predicted"/>
<dbReference type="AlphaFoldDB" id="A0A1A8KBZ6"/>
<dbReference type="EMBL" id="HAEE01009828">
    <property type="protein sequence ID" value="SBR29878.1"/>
    <property type="molecule type" value="Transcribed_RNA"/>
</dbReference>
<feature type="compositionally biased region" description="Basic residues" evidence="1">
    <location>
        <begin position="1"/>
        <end position="12"/>
    </location>
</feature>
<sequence>RVLHGRHGHLQHQLRLQHAGHRAAAGPGPGRAVQPDEGAVHLRGDPLQPGLRGGLAPVCGGREQTRLPDVSEAADGTDGVPGGRRRGLRGGGR</sequence>
<organism evidence="2">
    <name type="scientific">Nothobranchius kuhntae</name>
    <name type="common">Beira killifish</name>
    <dbReference type="NCBI Taxonomy" id="321403"/>
    <lineage>
        <taxon>Eukaryota</taxon>
        <taxon>Metazoa</taxon>
        <taxon>Chordata</taxon>
        <taxon>Craniata</taxon>
        <taxon>Vertebrata</taxon>
        <taxon>Euteleostomi</taxon>
        <taxon>Actinopterygii</taxon>
        <taxon>Neopterygii</taxon>
        <taxon>Teleostei</taxon>
        <taxon>Neoteleostei</taxon>
        <taxon>Acanthomorphata</taxon>
        <taxon>Ovalentaria</taxon>
        <taxon>Atherinomorphae</taxon>
        <taxon>Cyprinodontiformes</taxon>
        <taxon>Nothobranchiidae</taxon>
        <taxon>Nothobranchius</taxon>
    </lineage>
</organism>
<name>A0A1A8KBZ6_NOTKU</name>
<feature type="compositionally biased region" description="Basic residues" evidence="1">
    <location>
        <begin position="83"/>
        <end position="93"/>
    </location>
</feature>
<accession>A0A1A8KBZ6</accession>
<feature type="non-terminal residue" evidence="2">
    <location>
        <position position="1"/>
    </location>
</feature>
<reference evidence="2" key="2">
    <citation type="submission" date="2016-06" db="EMBL/GenBank/DDBJ databases">
        <title>The genome of a short-lived fish provides insights into sex chromosome evolution and the genetic control of aging.</title>
        <authorList>
            <person name="Reichwald K."/>
            <person name="Felder M."/>
            <person name="Petzold A."/>
            <person name="Koch P."/>
            <person name="Groth M."/>
            <person name="Platzer M."/>
        </authorList>
    </citation>
    <scope>NUCLEOTIDE SEQUENCE</scope>
    <source>
        <tissue evidence="2">Brain</tissue>
    </source>
</reference>
<evidence type="ECO:0000313" key="2">
    <source>
        <dbReference type="EMBL" id="SBR29878.1"/>
    </source>
</evidence>
<protein>
    <submittedName>
        <fullName evidence="2">MARVEL domain containing 3</fullName>
    </submittedName>
</protein>
<evidence type="ECO:0000256" key="1">
    <source>
        <dbReference type="SAM" id="MobiDB-lite"/>
    </source>
</evidence>
<feature type="non-terminal residue" evidence="2">
    <location>
        <position position="93"/>
    </location>
</feature>